<dbReference type="AlphaFoldDB" id="A0A0E9PKH5"/>
<reference evidence="1" key="2">
    <citation type="journal article" date="2015" name="Fish Shellfish Immunol.">
        <title>Early steps in the European eel (Anguilla anguilla)-Vibrio vulnificus interaction in the gills: Role of the RtxA13 toxin.</title>
        <authorList>
            <person name="Callol A."/>
            <person name="Pajuelo D."/>
            <person name="Ebbesson L."/>
            <person name="Teles M."/>
            <person name="MacKenzie S."/>
            <person name="Amaro C."/>
        </authorList>
    </citation>
    <scope>NUCLEOTIDE SEQUENCE</scope>
</reference>
<sequence length="53" mass="6187">MQVSLVKKCLLNACKLNFSLERTKTFPLFMYVFLYIGHLCHTSGRDLSIRRHG</sequence>
<protein>
    <submittedName>
        <fullName evidence="1">Uncharacterized protein</fullName>
    </submittedName>
</protein>
<accession>A0A0E9PKH5</accession>
<reference evidence="1" key="1">
    <citation type="submission" date="2014-11" db="EMBL/GenBank/DDBJ databases">
        <authorList>
            <person name="Amaro Gonzalez C."/>
        </authorList>
    </citation>
    <scope>NUCLEOTIDE SEQUENCE</scope>
</reference>
<organism evidence="1">
    <name type="scientific">Anguilla anguilla</name>
    <name type="common">European freshwater eel</name>
    <name type="synonym">Muraena anguilla</name>
    <dbReference type="NCBI Taxonomy" id="7936"/>
    <lineage>
        <taxon>Eukaryota</taxon>
        <taxon>Metazoa</taxon>
        <taxon>Chordata</taxon>
        <taxon>Craniata</taxon>
        <taxon>Vertebrata</taxon>
        <taxon>Euteleostomi</taxon>
        <taxon>Actinopterygii</taxon>
        <taxon>Neopterygii</taxon>
        <taxon>Teleostei</taxon>
        <taxon>Anguilliformes</taxon>
        <taxon>Anguillidae</taxon>
        <taxon>Anguilla</taxon>
    </lineage>
</organism>
<evidence type="ECO:0000313" key="1">
    <source>
        <dbReference type="EMBL" id="JAH04595.1"/>
    </source>
</evidence>
<name>A0A0E9PKH5_ANGAN</name>
<dbReference type="EMBL" id="GBXM01103982">
    <property type="protein sequence ID" value="JAH04595.1"/>
    <property type="molecule type" value="Transcribed_RNA"/>
</dbReference>
<proteinExistence type="predicted"/>